<reference evidence="1 2" key="1">
    <citation type="submission" date="2018-04" db="EMBL/GenBank/DDBJ databases">
        <authorList>
            <person name="Vogel A."/>
        </authorList>
    </citation>
    <scope>NUCLEOTIDE SEQUENCE [LARGE SCALE GENOMIC DNA]</scope>
</reference>
<dbReference type="AlphaFoldDB" id="A0A484NC29"/>
<name>A0A484NC29_9ASTE</name>
<sequence length="172" mass="18542">MDGLPRPRDNIVADDLEGLAGRAYLSLVEEEIKSHRGRRMGVRRGGRLTSASDRSGAITPWLELAVAPEPSLLAAQRQDAAQLLVVASVRSSPVDRCQLQRGSPVVLRSLHWVVAGRSVCGIKIWSAMGGGSKILTFLVVAMAGELNPVPPQQTYGEARPSRPAVIFRVPMI</sequence>
<dbReference type="EMBL" id="OOIL02006630">
    <property type="protein sequence ID" value="VFQ98895.1"/>
    <property type="molecule type" value="Genomic_DNA"/>
</dbReference>
<dbReference type="Proteomes" id="UP000595140">
    <property type="component" value="Unassembled WGS sequence"/>
</dbReference>
<evidence type="ECO:0000313" key="1">
    <source>
        <dbReference type="EMBL" id="VFQ98895.1"/>
    </source>
</evidence>
<gene>
    <name evidence="1" type="ORF">CCAM_LOCUS40671</name>
</gene>
<accession>A0A484NC29</accession>
<protein>
    <submittedName>
        <fullName evidence="1">Uncharacterized protein</fullName>
    </submittedName>
</protein>
<proteinExistence type="predicted"/>
<organism evidence="1 2">
    <name type="scientific">Cuscuta campestris</name>
    <dbReference type="NCBI Taxonomy" id="132261"/>
    <lineage>
        <taxon>Eukaryota</taxon>
        <taxon>Viridiplantae</taxon>
        <taxon>Streptophyta</taxon>
        <taxon>Embryophyta</taxon>
        <taxon>Tracheophyta</taxon>
        <taxon>Spermatophyta</taxon>
        <taxon>Magnoliopsida</taxon>
        <taxon>eudicotyledons</taxon>
        <taxon>Gunneridae</taxon>
        <taxon>Pentapetalae</taxon>
        <taxon>asterids</taxon>
        <taxon>lamiids</taxon>
        <taxon>Solanales</taxon>
        <taxon>Convolvulaceae</taxon>
        <taxon>Cuscuteae</taxon>
        <taxon>Cuscuta</taxon>
        <taxon>Cuscuta subgen. Grammica</taxon>
        <taxon>Cuscuta sect. Cleistogrammica</taxon>
    </lineage>
</organism>
<evidence type="ECO:0000313" key="2">
    <source>
        <dbReference type="Proteomes" id="UP000595140"/>
    </source>
</evidence>
<keyword evidence="2" id="KW-1185">Reference proteome</keyword>